<dbReference type="SUPFAM" id="SSF53474">
    <property type="entry name" value="alpha/beta-Hydrolases"/>
    <property type="match status" value="1"/>
</dbReference>
<reference evidence="2 3" key="1">
    <citation type="submission" date="2019-01" db="EMBL/GenBank/DDBJ databases">
        <title>Nocardioides guangzhouensis sp. nov., an actinobacterium isolated from soil.</title>
        <authorList>
            <person name="Fu Y."/>
            <person name="Cai Y."/>
            <person name="Lin Z."/>
            <person name="Chen P."/>
        </authorList>
    </citation>
    <scope>NUCLEOTIDE SEQUENCE [LARGE SCALE GENOMIC DNA]</scope>
    <source>
        <strain evidence="2 3">130</strain>
    </source>
</reference>
<feature type="domain" description="Phosphoribosyltransferase" evidence="1">
    <location>
        <begin position="6"/>
        <end position="192"/>
    </location>
</feature>
<evidence type="ECO:0000313" key="2">
    <source>
        <dbReference type="EMBL" id="RYP82684.1"/>
    </source>
</evidence>
<dbReference type="InterPro" id="IPR000836">
    <property type="entry name" value="PRTase_dom"/>
</dbReference>
<comment type="caution">
    <text evidence="2">The sequence shown here is derived from an EMBL/GenBank/DDBJ whole genome shotgun (WGS) entry which is preliminary data.</text>
</comment>
<keyword evidence="3" id="KW-1185">Reference proteome</keyword>
<dbReference type="InterPro" id="IPR026555">
    <property type="entry name" value="NSL3/Tex30"/>
</dbReference>
<organism evidence="2 3">
    <name type="scientific">Nocardioides guangzhouensis</name>
    <dbReference type="NCBI Taxonomy" id="2497878"/>
    <lineage>
        <taxon>Bacteria</taxon>
        <taxon>Bacillati</taxon>
        <taxon>Actinomycetota</taxon>
        <taxon>Actinomycetes</taxon>
        <taxon>Propionibacteriales</taxon>
        <taxon>Nocardioidaceae</taxon>
        <taxon>Nocardioides</taxon>
    </lineage>
</organism>
<keyword evidence="2" id="KW-0328">Glycosyltransferase</keyword>
<dbReference type="PANTHER" id="PTHR13136">
    <property type="entry name" value="TESTIS DEVELOPMENT PROTEIN PRTD"/>
    <property type="match status" value="1"/>
</dbReference>
<dbReference type="EMBL" id="SDKM01000043">
    <property type="protein sequence ID" value="RYP82684.1"/>
    <property type="molecule type" value="Genomic_DNA"/>
</dbReference>
<dbReference type="Gene3D" id="3.40.50.2020">
    <property type="match status" value="1"/>
</dbReference>
<dbReference type="OrthoDB" id="9810066at2"/>
<proteinExistence type="predicted"/>
<dbReference type="Pfam" id="PF00156">
    <property type="entry name" value="Pribosyltran"/>
    <property type="match status" value="1"/>
</dbReference>
<dbReference type="PANTHER" id="PTHR13136:SF11">
    <property type="entry name" value="TESTIS-EXPRESSED PROTEIN 30"/>
    <property type="match status" value="1"/>
</dbReference>
<dbReference type="Gene3D" id="3.30.1310.20">
    <property type="entry name" value="PRTase-like"/>
    <property type="match status" value="1"/>
</dbReference>
<dbReference type="CDD" id="cd06223">
    <property type="entry name" value="PRTases_typeI"/>
    <property type="match status" value="1"/>
</dbReference>
<evidence type="ECO:0000313" key="3">
    <source>
        <dbReference type="Proteomes" id="UP000295198"/>
    </source>
</evidence>
<evidence type="ECO:0000259" key="1">
    <source>
        <dbReference type="Pfam" id="PF00156"/>
    </source>
</evidence>
<sequence>MFRDREDAGRRLAAALTAYRGTTAVVLAVPRGGVPVGFEVARELGLPLDVIVVRKLGVPYYRELAAGAIGEGGARVLNEQVVRQSGLSASDLASVEATARAELDDRVRRFRRGRPPVPLRGRTALVVDDGVATGATAIAACEVARALGADRVVLAVPVASPRTVQRVRSVADDVVALEQPEWFSAVGEVYDDFAQVPDDEVAALLHRSDAAPQRGITPVPASNEEVLVPVTGVQLPGHLTVPEGAAGLVVFVHGSGSSRHSPRNRAVAHALNAAGLGTLLFDLLTEREGRERHLVFDITLLASRLAQVTTWLRQHPSYGGLPLGYFGASTGAAAALVAATDRGLGIRAVVSRGGRPDLAREHLRAVQAPTLLVVGGADHEVLALNRQAQTMIPGPTSLVVVPHATHLFEEQGALEEVARVATEWFLRHL</sequence>
<dbReference type="InterPro" id="IPR029058">
    <property type="entry name" value="AB_hydrolase_fold"/>
</dbReference>
<protein>
    <submittedName>
        <fullName evidence="2">Phosphoribosyltransferase</fullName>
    </submittedName>
</protein>
<name>A0A4Q4Z6U8_9ACTN</name>
<dbReference type="SUPFAM" id="SSF53271">
    <property type="entry name" value="PRTase-like"/>
    <property type="match status" value="1"/>
</dbReference>
<dbReference type="AlphaFoldDB" id="A0A4Q4Z6U8"/>
<keyword evidence="2" id="KW-0808">Transferase</keyword>
<accession>A0A4Q4Z6U8</accession>
<dbReference type="Proteomes" id="UP000295198">
    <property type="component" value="Unassembled WGS sequence"/>
</dbReference>
<dbReference type="GO" id="GO:0016757">
    <property type="term" value="F:glycosyltransferase activity"/>
    <property type="evidence" value="ECO:0007669"/>
    <property type="project" value="UniProtKB-KW"/>
</dbReference>
<dbReference type="RefSeq" id="WP_134720425.1">
    <property type="nucleotide sequence ID" value="NZ_SDKM01000043.1"/>
</dbReference>
<dbReference type="Gene3D" id="3.40.50.1820">
    <property type="entry name" value="alpha/beta hydrolase"/>
    <property type="match status" value="1"/>
</dbReference>
<gene>
    <name evidence="2" type="ORF">EKO23_21115</name>
</gene>
<dbReference type="InterPro" id="IPR029057">
    <property type="entry name" value="PRTase-like"/>
</dbReference>